<protein>
    <recommendedName>
        <fullName evidence="5">Ribonuclease VapC</fullName>
        <shortName evidence="5">RNase VapC</shortName>
        <ecNumber evidence="5">3.1.-.-</ecNumber>
    </recommendedName>
    <alternativeName>
        <fullName evidence="5">Toxin VapC</fullName>
    </alternativeName>
</protein>
<evidence type="ECO:0000256" key="5">
    <source>
        <dbReference type="HAMAP-Rule" id="MF_00265"/>
    </source>
</evidence>
<evidence type="ECO:0000313" key="7">
    <source>
        <dbReference type="EMBL" id="MFC5521894.1"/>
    </source>
</evidence>
<dbReference type="HAMAP" id="MF_00265">
    <property type="entry name" value="VapC_Nob1"/>
    <property type="match status" value="1"/>
</dbReference>
<organism evidence="7 8">
    <name type="scientific">Polaromonas jejuensis</name>
    <dbReference type="NCBI Taxonomy" id="457502"/>
    <lineage>
        <taxon>Bacteria</taxon>
        <taxon>Pseudomonadati</taxon>
        <taxon>Pseudomonadota</taxon>
        <taxon>Betaproteobacteria</taxon>
        <taxon>Burkholderiales</taxon>
        <taxon>Comamonadaceae</taxon>
        <taxon>Polaromonas</taxon>
    </lineage>
</organism>
<dbReference type="InterPro" id="IPR029060">
    <property type="entry name" value="PIN-like_dom_sf"/>
</dbReference>
<dbReference type="EMBL" id="JBHSMX010000020">
    <property type="protein sequence ID" value="MFC5521894.1"/>
    <property type="molecule type" value="Genomic_DNA"/>
</dbReference>
<dbReference type="Pfam" id="PF01850">
    <property type="entry name" value="PIN"/>
    <property type="match status" value="1"/>
</dbReference>
<dbReference type="Gene3D" id="3.40.50.1010">
    <property type="entry name" value="5'-nuclease"/>
    <property type="match status" value="1"/>
</dbReference>
<dbReference type="InterPro" id="IPR022907">
    <property type="entry name" value="VapC_family"/>
</dbReference>
<evidence type="ECO:0000256" key="4">
    <source>
        <dbReference type="ARBA" id="ARBA00022801"/>
    </source>
</evidence>
<dbReference type="RefSeq" id="WP_068834390.1">
    <property type="nucleotide sequence ID" value="NZ_JBHSMX010000020.1"/>
</dbReference>
<dbReference type="EC" id="3.1.-.-" evidence="5"/>
<dbReference type="CDD" id="cd09874">
    <property type="entry name" value="PIN_MT3492-like"/>
    <property type="match status" value="1"/>
</dbReference>
<keyword evidence="5" id="KW-0800">Toxin</keyword>
<keyword evidence="2 5" id="KW-0540">Nuclease</keyword>
<dbReference type="Proteomes" id="UP001596084">
    <property type="component" value="Unassembled WGS sequence"/>
</dbReference>
<comment type="function">
    <text evidence="5">Toxic component of a toxin-antitoxin (TA) system. An RNase.</text>
</comment>
<evidence type="ECO:0000256" key="1">
    <source>
        <dbReference type="ARBA" id="ARBA00022649"/>
    </source>
</evidence>
<dbReference type="SUPFAM" id="SSF88723">
    <property type="entry name" value="PIN domain-like"/>
    <property type="match status" value="1"/>
</dbReference>
<dbReference type="PANTHER" id="PTHR35901">
    <property type="entry name" value="RIBONUCLEASE VAPC3"/>
    <property type="match status" value="1"/>
</dbReference>
<sequence length="140" mass="15004">MRVLFDSSALYKRYNAEAGREQVLAAGARASEVVVAAHCKSEIASALSRQRHEGLVGAQDYARIMQIVQRDFADFTAVPLDGRVEAHSLAAMEASRLPAMDALHIGAAQAARVDLFVTADRRQALAAQAAGLKTELIVEA</sequence>
<comment type="cofactor">
    <cofactor evidence="5">
        <name>Mg(2+)</name>
        <dbReference type="ChEBI" id="CHEBI:18420"/>
    </cofactor>
</comment>
<keyword evidence="1 5" id="KW-1277">Toxin-antitoxin system</keyword>
<gene>
    <name evidence="5" type="primary">vapC</name>
    <name evidence="7" type="ORF">ACFPP7_13375</name>
</gene>
<evidence type="ECO:0000313" key="8">
    <source>
        <dbReference type="Proteomes" id="UP001596084"/>
    </source>
</evidence>
<evidence type="ECO:0000256" key="2">
    <source>
        <dbReference type="ARBA" id="ARBA00022722"/>
    </source>
</evidence>
<proteinExistence type="inferred from homology"/>
<dbReference type="PANTHER" id="PTHR35901:SF1">
    <property type="entry name" value="EXONUCLEASE VAPC9"/>
    <property type="match status" value="1"/>
</dbReference>
<feature type="binding site" evidence="5">
    <location>
        <position position="101"/>
    </location>
    <ligand>
        <name>Mg(2+)</name>
        <dbReference type="ChEBI" id="CHEBI:18420"/>
    </ligand>
</feature>
<dbReference type="InterPro" id="IPR002716">
    <property type="entry name" value="PIN_dom"/>
</dbReference>
<comment type="similarity">
    <text evidence="5">Belongs to the PINc/VapC protein family.</text>
</comment>
<keyword evidence="4 5" id="KW-0378">Hydrolase</keyword>
<name>A0ABW0QAI1_9BURK</name>
<keyword evidence="3 5" id="KW-0479">Metal-binding</keyword>
<keyword evidence="5" id="KW-0460">Magnesium</keyword>
<feature type="domain" description="PIN" evidence="6">
    <location>
        <begin position="3"/>
        <end position="125"/>
    </location>
</feature>
<reference evidence="8" key="1">
    <citation type="journal article" date="2019" name="Int. J. Syst. Evol. Microbiol.">
        <title>The Global Catalogue of Microorganisms (GCM) 10K type strain sequencing project: providing services to taxonomists for standard genome sequencing and annotation.</title>
        <authorList>
            <consortium name="The Broad Institute Genomics Platform"/>
            <consortium name="The Broad Institute Genome Sequencing Center for Infectious Disease"/>
            <person name="Wu L."/>
            <person name="Ma J."/>
        </authorList>
    </citation>
    <scope>NUCLEOTIDE SEQUENCE [LARGE SCALE GENOMIC DNA]</scope>
    <source>
        <strain evidence="8">CGMCC 4.7277</strain>
    </source>
</reference>
<comment type="caution">
    <text evidence="7">The sequence shown here is derived from an EMBL/GenBank/DDBJ whole genome shotgun (WGS) entry which is preliminary data.</text>
</comment>
<evidence type="ECO:0000259" key="6">
    <source>
        <dbReference type="Pfam" id="PF01850"/>
    </source>
</evidence>
<keyword evidence="8" id="KW-1185">Reference proteome</keyword>
<accession>A0ABW0QAI1</accession>
<evidence type="ECO:0000256" key="3">
    <source>
        <dbReference type="ARBA" id="ARBA00022723"/>
    </source>
</evidence>
<dbReference type="InterPro" id="IPR051619">
    <property type="entry name" value="TypeII_TA_RNase_PINc/VapC"/>
</dbReference>
<feature type="binding site" evidence="5">
    <location>
        <position position="6"/>
    </location>
    <ligand>
        <name>Mg(2+)</name>
        <dbReference type="ChEBI" id="CHEBI:18420"/>
    </ligand>
</feature>